<evidence type="ECO:0000259" key="1">
    <source>
        <dbReference type="Pfam" id="PF07859"/>
    </source>
</evidence>
<dbReference type="PANTHER" id="PTHR23025">
    <property type="entry name" value="TRIACYLGLYCEROL LIPASE"/>
    <property type="match status" value="1"/>
</dbReference>
<dbReference type="Pfam" id="PF07859">
    <property type="entry name" value="Abhydrolase_3"/>
    <property type="match status" value="1"/>
</dbReference>
<dbReference type="EMBL" id="RQEV01000003">
    <property type="protein sequence ID" value="TGK21060.1"/>
    <property type="molecule type" value="Genomic_DNA"/>
</dbReference>
<evidence type="ECO:0000313" key="2">
    <source>
        <dbReference type="EMBL" id="TGK21060.1"/>
    </source>
</evidence>
<name>A0A4R9GTV2_9LEPT</name>
<organism evidence="2 3">
    <name type="scientific">Leptospira fluminis</name>
    <dbReference type="NCBI Taxonomy" id="2484979"/>
    <lineage>
        <taxon>Bacteria</taxon>
        <taxon>Pseudomonadati</taxon>
        <taxon>Spirochaetota</taxon>
        <taxon>Spirochaetia</taxon>
        <taxon>Leptospirales</taxon>
        <taxon>Leptospiraceae</taxon>
        <taxon>Leptospira</taxon>
    </lineage>
</organism>
<dbReference type="OrthoDB" id="24847at2"/>
<sequence>MLWQRLETAAARSLLAVPNEVVRIFGEDRKRERSLDPKLRTILLLAKTKPKLESLPPEKARKLFAYILNLFDFPKVELPRVENFTIPGIAGRIPVRLYSPYPTSEPLPCLVYYHGGGFVIGNLETHDLPLRYLSGLSKCAILSVDYRLAPEHPFPAAWEDAYSAYSWARKQGKAMGLDTRMIAVGGDSAGGNLAASVYANAKKEGLTPPNFQLLLYPWLDLAQERKSVEEFATGYGLTRDLLRYFKKHTFQNDKDCQDVLANPVNRTSLTGTPPTYIQIAGFDPLQDEGFAYVERLRKAKISVEAKVLEGLIHGFLNLGASVPEAKNAVVDLALWIRKGFKLKD</sequence>
<dbReference type="GO" id="GO:0005829">
    <property type="term" value="C:cytosol"/>
    <property type="evidence" value="ECO:0007669"/>
    <property type="project" value="TreeGrafter"/>
</dbReference>
<reference evidence="2" key="1">
    <citation type="journal article" date="2019" name="PLoS Negl. Trop. Dis.">
        <title>Revisiting the worldwide diversity of Leptospira species in the environment.</title>
        <authorList>
            <person name="Vincent A.T."/>
            <person name="Schiettekatte O."/>
            <person name="Bourhy P."/>
            <person name="Veyrier F.J."/>
            <person name="Picardeau M."/>
        </authorList>
    </citation>
    <scope>NUCLEOTIDE SEQUENCE [LARGE SCALE GENOMIC DNA]</scope>
    <source>
        <strain evidence="2">SCS5</strain>
    </source>
</reference>
<keyword evidence="3" id="KW-1185">Reference proteome</keyword>
<protein>
    <submittedName>
        <fullName evidence="2">Steryl acetyl hydrolase</fullName>
    </submittedName>
</protein>
<dbReference type="GO" id="GO:0004771">
    <property type="term" value="F:sterol ester esterase activity"/>
    <property type="evidence" value="ECO:0007669"/>
    <property type="project" value="TreeGrafter"/>
</dbReference>
<dbReference type="Gene3D" id="3.40.50.1820">
    <property type="entry name" value="alpha/beta hydrolase"/>
    <property type="match status" value="1"/>
</dbReference>
<comment type="caution">
    <text evidence="2">The sequence shown here is derived from an EMBL/GenBank/DDBJ whole genome shotgun (WGS) entry which is preliminary data.</text>
</comment>
<dbReference type="InterPro" id="IPR029058">
    <property type="entry name" value="AB_hydrolase_fold"/>
</dbReference>
<feature type="domain" description="Alpha/beta hydrolase fold-3" evidence="1">
    <location>
        <begin position="110"/>
        <end position="316"/>
    </location>
</feature>
<accession>A0A4R9GTV2</accession>
<dbReference type="SUPFAM" id="SSF53474">
    <property type="entry name" value="alpha/beta-Hydrolases"/>
    <property type="match status" value="1"/>
</dbReference>
<keyword evidence="2" id="KW-0378">Hydrolase</keyword>
<dbReference type="Proteomes" id="UP000297855">
    <property type="component" value="Unassembled WGS sequence"/>
</dbReference>
<dbReference type="InterPro" id="IPR013094">
    <property type="entry name" value="AB_hydrolase_3"/>
</dbReference>
<dbReference type="GO" id="GO:0004806">
    <property type="term" value="F:triacylglycerol lipase activity"/>
    <property type="evidence" value="ECO:0007669"/>
    <property type="project" value="TreeGrafter"/>
</dbReference>
<proteinExistence type="predicted"/>
<dbReference type="GO" id="GO:0019433">
    <property type="term" value="P:triglyceride catabolic process"/>
    <property type="evidence" value="ECO:0007669"/>
    <property type="project" value="TreeGrafter"/>
</dbReference>
<evidence type="ECO:0000313" key="3">
    <source>
        <dbReference type="Proteomes" id="UP000297855"/>
    </source>
</evidence>
<dbReference type="PANTHER" id="PTHR23025:SF3">
    <property type="entry name" value="HORMONE-SENSITIVE LIPASE"/>
    <property type="match status" value="1"/>
</dbReference>
<dbReference type="AlphaFoldDB" id="A0A4R9GTV2"/>
<gene>
    <name evidence="2" type="ORF">EHO61_04170</name>
</gene>